<reference evidence="2" key="1">
    <citation type="submission" date="2022-06" db="EMBL/GenBank/DDBJ databases">
        <title>Genome Sequence of Candolleomyces eurysporus.</title>
        <authorList>
            <person name="Buettner E."/>
        </authorList>
    </citation>
    <scope>NUCLEOTIDE SEQUENCE</scope>
    <source>
        <strain evidence="2">VTCC 930004</strain>
    </source>
</reference>
<dbReference type="AlphaFoldDB" id="A0A9W8J4A3"/>
<evidence type="ECO:0000313" key="4">
    <source>
        <dbReference type="Proteomes" id="UP001140091"/>
    </source>
</evidence>
<sequence>MLNKLTSVAFAAFALILTLQATTVSGSPMAISELEQRGKLGFDMNVAPPDSASGHGSAY</sequence>
<name>A0A9W8J4A3_9AGAR</name>
<keyword evidence="4" id="KW-1185">Reference proteome</keyword>
<feature type="non-terminal residue" evidence="2">
    <location>
        <position position="1"/>
    </location>
</feature>
<gene>
    <name evidence="3" type="ORF">H1R20_g1570</name>
    <name evidence="2" type="ORF">H1R20_g9088</name>
</gene>
<organism evidence="2 4">
    <name type="scientific">Candolleomyces eurysporus</name>
    <dbReference type="NCBI Taxonomy" id="2828524"/>
    <lineage>
        <taxon>Eukaryota</taxon>
        <taxon>Fungi</taxon>
        <taxon>Dikarya</taxon>
        <taxon>Basidiomycota</taxon>
        <taxon>Agaricomycotina</taxon>
        <taxon>Agaricomycetes</taxon>
        <taxon>Agaricomycetidae</taxon>
        <taxon>Agaricales</taxon>
        <taxon>Agaricineae</taxon>
        <taxon>Psathyrellaceae</taxon>
        <taxon>Candolleomyces</taxon>
    </lineage>
</organism>
<keyword evidence="1" id="KW-0732">Signal</keyword>
<protein>
    <submittedName>
        <fullName evidence="2">Uncharacterized protein</fullName>
    </submittedName>
</protein>
<evidence type="ECO:0000313" key="3">
    <source>
        <dbReference type="EMBL" id="KAJ2935523.1"/>
    </source>
</evidence>
<evidence type="ECO:0000256" key="1">
    <source>
        <dbReference type="SAM" id="SignalP"/>
    </source>
</evidence>
<dbReference type="EMBL" id="JANBPK010000483">
    <property type="protein sequence ID" value="KAJ2935523.1"/>
    <property type="molecule type" value="Genomic_DNA"/>
</dbReference>
<feature type="signal peptide" evidence="1">
    <location>
        <begin position="1"/>
        <end position="26"/>
    </location>
</feature>
<comment type="caution">
    <text evidence="2">The sequence shown here is derived from an EMBL/GenBank/DDBJ whole genome shotgun (WGS) entry which is preliminary data.</text>
</comment>
<proteinExistence type="predicted"/>
<feature type="chain" id="PRO_5041194709" evidence="1">
    <location>
        <begin position="27"/>
        <end position="59"/>
    </location>
</feature>
<dbReference type="OrthoDB" id="3072999at2759"/>
<evidence type="ECO:0000313" key="2">
    <source>
        <dbReference type="EMBL" id="KAJ2928017.1"/>
    </source>
</evidence>
<dbReference type="EMBL" id="JANBPK010000946">
    <property type="protein sequence ID" value="KAJ2928017.1"/>
    <property type="molecule type" value="Genomic_DNA"/>
</dbReference>
<dbReference type="Proteomes" id="UP001140091">
    <property type="component" value="Unassembled WGS sequence"/>
</dbReference>
<accession>A0A9W8J4A3</accession>